<organism evidence="1 2">
    <name type="scientific">Acidithiobacillus montserratensis</name>
    <dbReference type="NCBI Taxonomy" id="2729135"/>
    <lineage>
        <taxon>Bacteria</taxon>
        <taxon>Pseudomonadati</taxon>
        <taxon>Pseudomonadota</taxon>
        <taxon>Acidithiobacillia</taxon>
        <taxon>Acidithiobacillales</taxon>
        <taxon>Acidithiobacillaceae</taxon>
        <taxon>Acidithiobacillus</taxon>
    </lineage>
</organism>
<keyword evidence="2" id="KW-1185">Reference proteome</keyword>
<name>A0ACD5HHZ3_9PROT</name>
<dbReference type="EMBL" id="CP127526">
    <property type="protein sequence ID" value="XRI74537.1"/>
    <property type="molecule type" value="Genomic_DNA"/>
</dbReference>
<accession>A0ACD5HHZ3</accession>
<gene>
    <name evidence="1" type="ORF">HHS34_004910</name>
</gene>
<reference evidence="1 2" key="1">
    <citation type="journal article" date="2021" name="ISME J.">
        <title>Genomic evolution of the class Acidithiobacillia: deep-branching Proteobacteria living in extreme acidic conditions.</title>
        <authorList>
            <person name="Moya-Beltran A."/>
            <person name="Beard S."/>
            <person name="Rojas-Villalobos C."/>
            <person name="Issotta F."/>
            <person name="Gallardo Y."/>
            <person name="Ulloa R."/>
            <person name="Giaveno A."/>
            <person name="Degli Esposti M."/>
            <person name="Johnson D.B."/>
            <person name="Quatrini R."/>
        </authorList>
    </citation>
    <scope>NUCLEOTIDE SEQUENCE [LARGE SCALE GENOMIC DNA]</scope>
    <source>
        <strain evidence="1 2">GG1-14</strain>
    </source>
</reference>
<sequence length="112" mass="12934">MIIEISNAAQQDLLDGYHFYESQAEGLGTYFLDSLTSDIDSLVIYAGIHALHFGNFHRLLGKRFPFAVYYRVEDSNIRIYAVLDCRQNPMWLRNQLVNAEADFISRPRASEE</sequence>
<dbReference type="Proteomes" id="UP001195965">
    <property type="component" value="Chromosome"/>
</dbReference>
<protein>
    <submittedName>
        <fullName evidence="1">Type II toxin-antitoxin system RelE/ParE family toxin</fullName>
    </submittedName>
</protein>
<evidence type="ECO:0000313" key="1">
    <source>
        <dbReference type="EMBL" id="XRI74537.1"/>
    </source>
</evidence>
<proteinExistence type="predicted"/>
<evidence type="ECO:0000313" key="2">
    <source>
        <dbReference type="Proteomes" id="UP001195965"/>
    </source>
</evidence>